<evidence type="ECO:0000313" key="6">
    <source>
        <dbReference type="Proteomes" id="UP001153620"/>
    </source>
</evidence>
<reference evidence="5" key="2">
    <citation type="submission" date="2022-10" db="EMBL/GenBank/DDBJ databases">
        <authorList>
            <consortium name="ENA_rothamsted_submissions"/>
            <consortium name="culmorum"/>
            <person name="King R."/>
        </authorList>
    </citation>
    <scope>NUCLEOTIDE SEQUENCE</scope>
</reference>
<dbReference type="CDD" id="cd00190">
    <property type="entry name" value="Tryp_SPc"/>
    <property type="match status" value="1"/>
</dbReference>
<dbReference type="OrthoDB" id="6339452at2759"/>
<dbReference type="Proteomes" id="UP001153620">
    <property type="component" value="Chromosome 1"/>
</dbReference>
<dbReference type="AlphaFoldDB" id="A0A9N9WLG9"/>
<dbReference type="GO" id="GO:0006508">
    <property type="term" value="P:proteolysis"/>
    <property type="evidence" value="ECO:0007669"/>
    <property type="project" value="InterPro"/>
</dbReference>
<feature type="signal peptide" evidence="3">
    <location>
        <begin position="1"/>
        <end position="19"/>
    </location>
</feature>
<organism evidence="5 6">
    <name type="scientific">Chironomus riparius</name>
    <dbReference type="NCBI Taxonomy" id="315576"/>
    <lineage>
        <taxon>Eukaryota</taxon>
        <taxon>Metazoa</taxon>
        <taxon>Ecdysozoa</taxon>
        <taxon>Arthropoda</taxon>
        <taxon>Hexapoda</taxon>
        <taxon>Insecta</taxon>
        <taxon>Pterygota</taxon>
        <taxon>Neoptera</taxon>
        <taxon>Endopterygota</taxon>
        <taxon>Diptera</taxon>
        <taxon>Nematocera</taxon>
        <taxon>Chironomoidea</taxon>
        <taxon>Chironomidae</taxon>
        <taxon>Chironominae</taxon>
        <taxon>Chironomus</taxon>
    </lineage>
</organism>
<dbReference type="PRINTS" id="PR00722">
    <property type="entry name" value="CHYMOTRYPSIN"/>
</dbReference>
<name>A0A9N9WLG9_9DIPT</name>
<evidence type="ECO:0000256" key="1">
    <source>
        <dbReference type="ARBA" id="ARBA00023157"/>
    </source>
</evidence>
<dbReference type="InterPro" id="IPR009003">
    <property type="entry name" value="Peptidase_S1_PA"/>
</dbReference>
<dbReference type="InterPro" id="IPR001314">
    <property type="entry name" value="Peptidase_S1A"/>
</dbReference>
<evidence type="ECO:0000259" key="4">
    <source>
        <dbReference type="PROSITE" id="PS50240"/>
    </source>
</evidence>
<dbReference type="PANTHER" id="PTHR24260">
    <property type="match status" value="1"/>
</dbReference>
<dbReference type="SUPFAM" id="SSF50494">
    <property type="entry name" value="Trypsin-like serine proteases"/>
    <property type="match status" value="1"/>
</dbReference>
<dbReference type="InterPro" id="IPR001254">
    <property type="entry name" value="Trypsin_dom"/>
</dbReference>
<feature type="domain" description="Peptidase S1" evidence="4">
    <location>
        <begin position="128"/>
        <end position="312"/>
    </location>
</feature>
<evidence type="ECO:0000256" key="2">
    <source>
        <dbReference type="ARBA" id="ARBA00024195"/>
    </source>
</evidence>
<keyword evidence="1" id="KW-1015">Disulfide bond</keyword>
<dbReference type="PROSITE" id="PS50240">
    <property type="entry name" value="TRYPSIN_DOM"/>
    <property type="match status" value="1"/>
</dbReference>
<comment type="similarity">
    <text evidence="2">Belongs to the peptidase S1 family. CLIP subfamily.</text>
</comment>
<dbReference type="GO" id="GO:0004252">
    <property type="term" value="F:serine-type endopeptidase activity"/>
    <property type="evidence" value="ECO:0007669"/>
    <property type="project" value="InterPro"/>
</dbReference>
<feature type="chain" id="PRO_5040129901" description="Peptidase S1 domain-containing protein" evidence="3">
    <location>
        <begin position="20"/>
        <end position="317"/>
    </location>
</feature>
<dbReference type="InterPro" id="IPR051333">
    <property type="entry name" value="CLIP_Serine_Protease"/>
</dbReference>
<evidence type="ECO:0000256" key="3">
    <source>
        <dbReference type="SAM" id="SignalP"/>
    </source>
</evidence>
<accession>A0A9N9WLG9</accession>
<dbReference type="FunFam" id="2.40.10.10:FF:000068">
    <property type="entry name" value="transmembrane protease serine 2"/>
    <property type="match status" value="1"/>
</dbReference>
<dbReference type="PANTHER" id="PTHR24260:SF147">
    <property type="entry name" value="EG:BACR7A4.3 PROTEIN-RELATED"/>
    <property type="match status" value="1"/>
</dbReference>
<dbReference type="Gene3D" id="2.40.10.10">
    <property type="entry name" value="Trypsin-like serine proteases"/>
    <property type="match status" value="1"/>
</dbReference>
<reference evidence="5" key="1">
    <citation type="submission" date="2022-01" db="EMBL/GenBank/DDBJ databases">
        <authorList>
            <person name="King R."/>
        </authorList>
    </citation>
    <scope>NUCLEOTIDE SEQUENCE</scope>
</reference>
<dbReference type="SMART" id="SM00020">
    <property type="entry name" value="Tryp_SPc"/>
    <property type="match status" value="1"/>
</dbReference>
<gene>
    <name evidence="5" type="ORF">CHIRRI_LOCUS969</name>
</gene>
<proteinExistence type="inferred from homology"/>
<keyword evidence="3" id="KW-0732">Signal</keyword>
<sequence length="317" mass="35992">MKVLFLSFLLLFCIAKCDDSFPCRFNDGSFGKCVEIKNCRSLFGLYRLGTIRVKDLPICDPVKRLVCCPRISSKKCKEYGQSALKTINSSNTLIKTQCKFSQTSILIGDESEQLTNRFYNEWARNRPILSHNRNPLTLRQFEFPHQAILGYQINDEVKWICSGSLISLNFVLTAARCISSIEYGAVKFVKLGVFDLLNHADKSVTFTVKQTFKHSKDRTSALQNDIALLKLQGSVKENDNIWPVCLPTRPYYDTKAIKTGFGETGSGGSSQNLLKDIVTKFDQEFCKESYEDHFNETTMLCYGHQSGVRNVCVNFEL</sequence>
<evidence type="ECO:0000313" key="5">
    <source>
        <dbReference type="EMBL" id="CAG9797984.1"/>
    </source>
</evidence>
<dbReference type="Pfam" id="PF00089">
    <property type="entry name" value="Trypsin"/>
    <property type="match status" value="1"/>
</dbReference>
<keyword evidence="6" id="KW-1185">Reference proteome</keyword>
<dbReference type="EMBL" id="OU895877">
    <property type="protein sequence ID" value="CAG9797984.1"/>
    <property type="molecule type" value="Genomic_DNA"/>
</dbReference>
<dbReference type="InterPro" id="IPR043504">
    <property type="entry name" value="Peptidase_S1_PA_chymotrypsin"/>
</dbReference>
<protein>
    <recommendedName>
        <fullName evidence="4">Peptidase S1 domain-containing protein</fullName>
    </recommendedName>
</protein>